<dbReference type="AlphaFoldDB" id="A0AAE3HC01"/>
<protein>
    <recommendedName>
        <fullName evidence="2">DNA-directed DNA polymerase</fullName>
        <ecNumber evidence="2">2.7.7.7</ecNumber>
    </recommendedName>
</protein>
<dbReference type="GO" id="GO:0006260">
    <property type="term" value="P:DNA replication"/>
    <property type="evidence" value="ECO:0007669"/>
    <property type="project" value="UniProtKB-KW"/>
</dbReference>
<evidence type="ECO:0000256" key="7">
    <source>
        <dbReference type="ARBA" id="ARBA00023125"/>
    </source>
</evidence>
<keyword evidence="11" id="KW-1185">Reference proteome</keyword>
<proteinExistence type="inferred from homology"/>
<dbReference type="EC" id="2.7.7.7" evidence="2"/>
<dbReference type="EMBL" id="JTEO01000006">
    <property type="protein sequence ID" value="MCQ6963556.1"/>
    <property type="molecule type" value="Genomic_DNA"/>
</dbReference>
<keyword evidence="5" id="KW-0235">DNA replication</keyword>
<dbReference type="Proteomes" id="UP001206983">
    <property type="component" value="Unassembled WGS sequence"/>
</dbReference>
<dbReference type="InterPro" id="IPR012337">
    <property type="entry name" value="RNaseH-like_sf"/>
</dbReference>
<dbReference type="SUPFAM" id="SSF53098">
    <property type="entry name" value="Ribonuclease H-like"/>
    <property type="match status" value="1"/>
</dbReference>
<dbReference type="InterPro" id="IPR006172">
    <property type="entry name" value="DNA-dir_DNA_pol_B"/>
</dbReference>
<dbReference type="Gene3D" id="1.10.287.690">
    <property type="entry name" value="Helix hairpin bin"/>
    <property type="match status" value="1"/>
</dbReference>
<gene>
    <name evidence="10" type="ORF">PV02_10735</name>
</gene>
<evidence type="ECO:0000256" key="3">
    <source>
        <dbReference type="ARBA" id="ARBA00022679"/>
    </source>
</evidence>
<reference evidence="10 11" key="1">
    <citation type="journal article" date="2011" name="Appl. Environ. Microbiol.">
        <title>Methanogenic archaea isolated from Taiwan's Chelungpu fault.</title>
        <authorList>
            <person name="Wu S.Y."/>
            <person name="Lai M.C."/>
        </authorList>
    </citation>
    <scope>NUCLEOTIDE SEQUENCE [LARGE SCALE GENOMIC DNA]</scope>
    <source>
        <strain evidence="10 11">St545Mb</strain>
    </source>
</reference>
<keyword evidence="4" id="KW-0548">Nucleotidyltransferase</keyword>
<evidence type="ECO:0000256" key="6">
    <source>
        <dbReference type="ARBA" id="ARBA00022932"/>
    </source>
</evidence>
<evidence type="ECO:0000256" key="2">
    <source>
        <dbReference type="ARBA" id="ARBA00012417"/>
    </source>
</evidence>
<dbReference type="RefSeq" id="WP_256623448.1">
    <property type="nucleotide sequence ID" value="NZ_JTEO01000006.1"/>
</dbReference>
<feature type="domain" description="DNA-directed DNA polymerase family B mitochondria/virus" evidence="9">
    <location>
        <begin position="209"/>
        <end position="336"/>
    </location>
</feature>
<evidence type="ECO:0000256" key="1">
    <source>
        <dbReference type="ARBA" id="ARBA00005755"/>
    </source>
</evidence>
<accession>A0AAE3HC01</accession>
<dbReference type="SMART" id="SM00486">
    <property type="entry name" value="POLBc"/>
    <property type="match status" value="1"/>
</dbReference>
<evidence type="ECO:0000256" key="4">
    <source>
        <dbReference type="ARBA" id="ARBA00022695"/>
    </source>
</evidence>
<dbReference type="Pfam" id="PF03175">
    <property type="entry name" value="DNA_pol_B_2"/>
    <property type="match status" value="1"/>
</dbReference>
<name>A0AAE3HC01_9EURY</name>
<dbReference type="InterPro" id="IPR004868">
    <property type="entry name" value="DNA-dir_DNA_pol_B_mt/vir"/>
</dbReference>
<evidence type="ECO:0000313" key="10">
    <source>
        <dbReference type="EMBL" id="MCQ6963556.1"/>
    </source>
</evidence>
<comment type="similarity">
    <text evidence="1">Belongs to the DNA polymerase type-B family.</text>
</comment>
<evidence type="ECO:0000259" key="9">
    <source>
        <dbReference type="Pfam" id="PF03175"/>
    </source>
</evidence>
<evidence type="ECO:0000256" key="8">
    <source>
        <dbReference type="ARBA" id="ARBA00049244"/>
    </source>
</evidence>
<comment type="caution">
    <text evidence="10">The sequence shown here is derived from an EMBL/GenBank/DDBJ whole genome shotgun (WGS) entry which is preliminary data.</text>
</comment>
<dbReference type="GO" id="GO:0003677">
    <property type="term" value="F:DNA binding"/>
    <property type="evidence" value="ECO:0007669"/>
    <property type="project" value="UniProtKB-KW"/>
</dbReference>
<dbReference type="SUPFAM" id="SSF56672">
    <property type="entry name" value="DNA/RNA polymerases"/>
    <property type="match status" value="1"/>
</dbReference>
<evidence type="ECO:0000313" key="11">
    <source>
        <dbReference type="Proteomes" id="UP001206983"/>
    </source>
</evidence>
<keyword evidence="7" id="KW-0238">DNA-binding</keyword>
<dbReference type="GO" id="GO:0000166">
    <property type="term" value="F:nucleotide binding"/>
    <property type="evidence" value="ECO:0007669"/>
    <property type="project" value="InterPro"/>
</dbReference>
<organism evidence="10 11">
    <name type="scientific">Methanolobus chelungpuianus</name>
    <dbReference type="NCBI Taxonomy" id="502115"/>
    <lineage>
        <taxon>Archaea</taxon>
        <taxon>Methanobacteriati</taxon>
        <taxon>Methanobacteriota</taxon>
        <taxon>Stenosarchaea group</taxon>
        <taxon>Methanomicrobia</taxon>
        <taxon>Methanosarcinales</taxon>
        <taxon>Methanosarcinaceae</taxon>
        <taxon>Methanolobus</taxon>
    </lineage>
</organism>
<keyword evidence="6" id="KW-0239">DNA-directed DNA polymerase</keyword>
<dbReference type="GO" id="GO:0003887">
    <property type="term" value="F:DNA-directed DNA polymerase activity"/>
    <property type="evidence" value="ECO:0007669"/>
    <property type="project" value="UniProtKB-KW"/>
</dbReference>
<comment type="catalytic activity">
    <reaction evidence="8">
        <text>DNA(n) + a 2'-deoxyribonucleoside 5'-triphosphate = DNA(n+1) + diphosphate</text>
        <dbReference type="Rhea" id="RHEA:22508"/>
        <dbReference type="Rhea" id="RHEA-COMP:17339"/>
        <dbReference type="Rhea" id="RHEA-COMP:17340"/>
        <dbReference type="ChEBI" id="CHEBI:33019"/>
        <dbReference type="ChEBI" id="CHEBI:61560"/>
        <dbReference type="ChEBI" id="CHEBI:173112"/>
        <dbReference type="EC" id="2.7.7.7"/>
    </reaction>
</comment>
<keyword evidence="3" id="KW-0808">Transferase</keyword>
<evidence type="ECO:0000256" key="5">
    <source>
        <dbReference type="ARBA" id="ARBA00022705"/>
    </source>
</evidence>
<sequence length="898" mass="104904">MNKVALRIYPTKKETKEKKKTNFRYEKEVPEFTRVLTFDTETTADEYLNLKFGYFDVHENDVFHYGGLFWDERHVSEKEYKILEKFSEKHNIRLFSLEEFIKLFYLEVYERKALCIGFNLNFDLSRIILDYGHGRYSGKDGFSFLLTEDTTYPRIRIKHLTGRSYNVEFTRAKGKYRKERTFKGHFLDICNLACILTDSKSLTLEKACEIFDTPIKKQKTKKHGVITPKYIAYNITDVKSTYEVFKKVRQEYERYQLNISMTDVYSAASLGKQALKQCNITPFMDQNPDFPPEVLGKIMSGYYGGRCECRMRKTPTKVTVLDFFSMYPTVTLLLDMWKFVVAKSVHHTDDTENVRRLIESFTLEDALNPDIWKDLVVLVEIEPEEDIFPVRSKYSEKDATFNIGVNKITWDKRLFYFLPDVLASKLFTGKSPKIKRAMRFIPEGIQEDLKETEVYGVHVNPKEDNLIKVLVERRQEIKQKMKSLPRDSHEYDVLDAQQKAVKILNNATTYGIYIEMHPKDEEDLTAYSNIDYETKGIFEETAAFFNPIIGACITAGSRLLIAIAERYVMDKGEVHAYMDTDSIFVPPYLAEELSHLFDSLNPYDFDKPILEIEDGMEDIWFYGISSKRYCLFRREGNKIVIPEGKKLFYKLHGLGHITNPFSLELKEGEHWHKRFWDDILKVHFHPEELIDVLETYDYYAVISNLTVSTGNILLRFKKMNEGKEFSEQIKPFNFMLVGSGATVNEKGESIKPIAPFNKNPQVVVEKKCIDSYTGDICQGRHLWKPLADVFLSYINHPEAKFEGDIGVLQRRNLKPTGCVYVGKEANKIEMQELEGIHVEIYPNIEEVREFVDNLTPDEARKIGIKHRSSLKQLKDRVREGDFNMNTKEMKKVLKAIYY</sequence>
<dbReference type="InterPro" id="IPR043502">
    <property type="entry name" value="DNA/RNA_pol_sf"/>
</dbReference>